<feature type="transmembrane region" description="Helical" evidence="2">
    <location>
        <begin position="100"/>
        <end position="122"/>
    </location>
</feature>
<dbReference type="RefSeq" id="WP_004024729.1">
    <property type="nucleotide sequence ID" value="NZ_AWQU01000086.1"/>
</dbReference>
<name>A0A084U2Z1_MALIO</name>
<gene>
    <name evidence="3" type="ORF">P271_159</name>
</gene>
<keyword evidence="4" id="KW-1185">Reference proteome</keyword>
<evidence type="ECO:0000256" key="2">
    <source>
        <dbReference type="SAM" id="Phobius"/>
    </source>
</evidence>
<keyword evidence="2" id="KW-1133">Transmembrane helix</keyword>
<sequence>MKENKNNNLGNAPRANQNNDYDNQNETVNKDVNNYSDISDDHVSSEANNTFFEKFEKTKKDFLKEKREKDFLAKRSLSSKSKAKGFDNKLRDDKFVKDSWISFIVIGLFLFAYACVVMGFLATQFNGSTSHKWAYIDLNLAMNQTTIIFSGIIVCLIPIPYIYLLASWFVGINSVHRSKSFFLVNMSFIGIAILLFICVLPMSSVIFAGVNNFSPIA</sequence>
<organism evidence="3 4">
    <name type="scientific">Malacoplasma iowae DK-CPA</name>
    <dbReference type="NCBI Taxonomy" id="1394179"/>
    <lineage>
        <taxon>Bacteria</taxon>
        <taxon>Bacillati</taxon>
        <taxon>Mycoplasmatota</taxon>
        <taxon>Mycoplasmoidales</taxon>
        <taxon>Mycoplasmoidaceae</taxon>
        <taxon>Malacoplasma</taxon>
    </lineage>
</organism>
<keyword evidence="2" id="KW-0472">Membrane</keyword>
<evidence type="ECO:0000313" key="4">
    <source>
        <dbReference type="Proteomes" id="UP000028523"/>
    </source>
</evidence>
<proteinExistence type="predicted"/>
<dbReference type="EMBL" id="AWQU01000086">
    <property type="protein sequence ID" value="KFB07327.1"/>
    <property type="molecule type" value="Genomic_DNA"/>
</dbReference>
<feature type="transmembrane region" description="Helical" evidence="2">
    <location>
        <begin position="147"/>
        <end position="170"/>
    </location>
</feature>
<feature type="compositionally biased region" description="Polar residues" evidence="1">
    <location>
        <begin position="1"/>
        <end position="37"/>
    </location>
</feature>
<comment type="caution">
    <text evidence="3">The sequence shown here is derived from an EMBL/GenBank/DDBJ whole genome shotgun (WGS) entry which is preliminary data.</text>
</comment>
<evidence type="ECO:0000313" key="3">
    <source>
        <dbReference type="EMBL" id="KFB07327.1"/>
    </source>
</evidence>
<evidence type="ECO:0000256" key="1">
    <source>
        <dbReference type="SAM" id="MobiDB-lite"/>
    </source>
</evidence>
<keyword evidence="2" id="KW-0812">Transmembrane</keyword>
<accession>A0A084U2Z1</accession>
<dbReference type="Proteomes" id="UP000028523">
    <property type="component" value="Unassembled WGS sequence"/>
</dbReference>
<dbReference type="AlphaFoldDB" id="A0A084U2Z1"/>
<reference evidence="3 4" key="1">
    <citation type="journal article" date="2014" name="PLoS ONE">
        <title>Reduction of Hydrogen Peroxide Accumulation and Toxicity by a Catalase from Mycoplasma iowae.</title>
        <authorList>
            <person name="Pritchard R.E."/>
            <person name="Prassinos A.J."/>
            <person name="Osborne J.D."/>
            <person name="Raviv Z."/>
            <person name="Balish M.F."/>
        </authorList>
    </citation>
    <scope>NUCLEOTIDE SEQUENCE [LARGE SCALE GENOMIC DNA]</scope>
    <source>
        <strain evidence="3 4">DK-CPA</strain>
    </source>
</reference>
<feature type="region of interest" description="Disordered" evidence="1">
    <location>
        <begin position="1"/>
        <end position="39"/>
    </location>
</feature>
<feature type="transmembrane region" description="Helical" evidence="2">
    <location>
        <begin position="182"/>
        <end position="210"/>
    </location>
</feature>
<dbReference type="GeneID" id="96866939"/>
<protein>
    <submittedName>
        <fullName evidence="3">Uncharacterized protein</fullName>
    </submittedName>
</protein>